<keyword evidence="3" id="KW-0862">Zinc</keyword>
<evidence type="ECO:0000256" key="4">
    <source>
        <dbReference type="SAM" id="MobiDB-lite"/>
    </source>
</evidence>
<dbReference type="EMBL" id="BEGY01000014">
    <property type="protein sequence ID" value="GAX75824.1"/>
    <property type="molecule type" value="Genomic_DNA"/>
</dbReference>
<reference evidence="6 7" key="1">
    <citation type="submission" date="2017-08" db="EMBL/GenBank/DDBJ databases">
        <title>Acidophilic green algal genome provides insights into adaptation to an acidic environment.</title>
        <authorList>
            <person name="Hirooka S."/>
            <person name="Hirose Y."/>
            <person name="Kanesaki Y."/>
            <person name="Higuchi S."/>
            <person name="Fujiwara T."/>
            <person name="Onuma R."/>
            <person name="Era A."/>
            <person name="Ohbayashi R."/>
            <person name="Uzuka A."/>
            <person name="Nozaki H."/>
            <person name="Yoshikawa H."/>
            <person name="Miyagishima S.Y."/>
        </authorList>
    </citation>
    <scope>NUCLEOTIDE SEQUENCE [LARGE SCALE GENOMIC DNA]</scope>
    <source>
        <strain evidence="6 7">NIES-2499</strain>
    </source>
</reference>
<gene>
    <name evidence="6" type="ORF">CEUSTIGMA_g3267.t1</name>
</gene>
<evidence type="ECO:0000259" key="5">
    <source>
        <dbReference type="Pfam" id="PF12906"/>
    </source>
</evidence>
<dbReference type="GO" id="GO:0008270">
    <property type="term" value="F:zinc ion binding"/>
    <property type="evidence" value="ECO:0007669"/>
    <property type="project" value="UniProtKB-KW"/>
</dbReference>
<dbReference type="AlphaFoldDB" id="A0A250WYA3"/>
<accession>A0A250WYA3</accession>
<dbReference type="OrthoDB" id="496970at2759"/>
<sequence length="210" mass="23086">MSSTPSNNSSLLATSYSSSSSYSSEDEAPSKQRSSHCDQPCWICFGSDGDTRMACKCPRQVHPRCLARWQLQQAGKSEEKFCRFCFAELPDWKSTLTPSSPLPDDPIMVVTLGDEVHRISVKPGAAGMAEFKTKIRRLFNISEDIDFDVTFRCKAPLEDGEIPSDTIQLDGMGSYEAAAHCASLMAAQRVATGGPHAFRGDEGWPQELPR</sequence>
<evidence type="ECO:0000313" key="6">
    <source>
        <dbReference type="EMBL" id="GAX75824.1"/>
    </source>
</evidence>
<name>A0A250WYA3_9CHLO</name>
<keyword evidence="7" id="KW-1185">Reference proteome</keyword>
<dbReference type="InterPro" id="IPR011016">
    <property type="entry name" value="Znf_RING-CH"/>
</dbReference>
<proteinExistence type="predicted"/>
<protein>
    <recommendedName>
        <fullName evidence="5">RING-CH-type domain-containing protein</fullName>
    </recommendedName>
</protein>
<feature type="domain" description="RING-CH-type" evidence="5">
    <location>
        <begin position="41"/>
        <end position="85"/>
    </location>
</feature>
<organism evidence="6 7">
    <name type="scientific">Chlamydomonas eustigma</name>
    <dbReference type="NCBI Taxonomy" id="1157962"/>
    <lineage>
        <taxon>Eukaryota</taxon>
        <taxon>Viridiplantae</taxon>
        <taxon>Chlorophyta</taxon>
        <taxon>core chlorophytes</taxon>
        <taxon>Chlorophyceae</taxon>
        <taxon>CS clade</taxon>
        <taxon>Chlamydomonadales</taxon>
        <taxon>Chlamydomonadaceae</taxon>
        <taxon>Chlamydomonas</taxon>
    </lineage>
</organism>
<evidence type="ECO:0000256" key="3">
    <source>
        <dbReference type="ARBA" id="ARBA00022833"/>
    </source>
</evidence>
<feature type="compositionally biased region" description="Low complexity" evidence="4">
    <location>
        <begin position="1"/>
        <end position="23"/>
    </location>
</feature>
<feature type="region of interest" description="Disordered" evidence="4">
    <location>
        <begin position="1"/>
        <end position="36"/>
    </location>
</feature>
<dbReference type="Proteomes" id="UP000232323">
    <property type="component" value="Unassembled WGS sequence"/>
</dbReference>
<evidence type="ECO:0000313" key="7">
    <source>
        <dbReference type="Proteomes" id="UP000232323"/>
    </source>
</evidence>
<comment type="caution">
    <text evidence="6">The sequence shown here is derived from an EMBL/GenBank/DDBJ whole genome shotgun (WGS) entry which is preliminary data.</text>
</comment>
<keyword evidence="1" id="KW-0479">Metal-binding</keyword>
<evidence type="ECO:0000256" key="1">
    <source>
        <dbReference type="ARBA" id="ARBA00022723"/>
    </source>
</evidence>
<keyword evidence="2" id="KW-0863">Zinc-finger</keyword>
<evidence type="ECO:0000256" key="2">
    <source>
        <dbReference type="ARBA" id="ARBA00022771"/>
    </source>
</evidence>
<dbReference type="Pfam" id="PF12906">
    <property type="entry name" value="RINGv"/>
    <property type="match status" value="1"/>
</dbReference>